<dbReference type="SUPFAM" id="SSF56219">
    <property type="entry name" value="DNase I-like"/>
    <property type="match status" value="1"/>
</dbReference>
<dbReference type="VEuPathDB" id="PiroplasmaDB:BBBOND_0311000"/>
<dbReference type="InterPro" id="IPR036691">
    <property type="entry name" value="Endo/exonu/phosph_ase_sf"/>
</dbReference>
<accession>A0A061DB39</accession>
<feature type="compositionally biased region" description="Basic and acidic residues" evidence="1">
    <location>
        <begin position="137"/>
        <end position="147"/>
    </location>
</feature>
<evidence type="ECO:0000256" key="1">
    <source>
        <dbReference type="SAM" id="MobiDB-lite"/>
    </source>
</evidence>
<dbReference type="AlphaFoldDB" id="A0A061DB39"/>
<keyword evidence="3" id="KW-1185">Reference proteome</keyword>
<dbReference type="STRING" id="5866.A0A061DB39"/>
<feature type="region of interest" description="Disordered" evidence="1">
    <location>
        <begin position="34"/>
        <end position="154"/>
    </location>
</feature>
<protein>
    <recommendedName>
        <fullName evidence="4">Endonuclease/exonuclease/phosphatase domain-containing protein</fullName>
    </recommendedName>
</protein>
<dbReference type="RefSeq" id="XP_012769383.1">
    <property type="nucleotide sequence ID" value="XM_012913929.1"/>
</dbReference>
<reference evidence="3" key="1">
    <citation type="journal article" date="2014" name="Nucleic Acids Res.">
        <title>The evolutionary dynamics of variant antigen genes in Babesia reveal a history of genomic innovation underlying host-parasite interaction.</title>
        <authorList>
            <person name="Jackson A.P."/>
            <person name="Otto T.D."/>
            <person name="Darby A."/>
            <person name="Ramaprasad A."/>
            <person name="Xia D."/>
            <person name="Echaide I.E."/>
            <person name="Farber M."/>
            <person name="Gahlot S."/>
            <person name="Gamble J."/>
            <person name="Gupta D."/>
            <person name="Gupta Y."/>
            <person name="Jackson L."/>
            <person name="Malandrin L."/>
            <person name="Malas T.B."/>
            <person name="Moussa E."/>
            <person name="Nair M."/>
            <person name="Reid A.J."/>
            <person name="Sanders M."/>
            <person name="Sharma J."/>
            <person name="Tracey A."/>
            <person name="Quail M.A."/>
            <person name="Weir W."/>
            <person name="Wastling J.M."/>
            <person name="Hall N."/>
            <person name="Willadsen P."/>
            <person name="Lingelbach K."/>
            <person name="Shiels B."/>
            <person name="Tait A."/>
            <person name="Berriman M."/>
            <person name="Allred D.R."/>
            <person name="Pain A."/>
        </authorList>
    </citation>
    <scope>NUCLEOTIDE SEQUENCE [LARGE SCALE GENOMIC DNA]</scope>
    <source>
        <strain evidence="3">Bond</strain>
    </source>
</reference>
<gene>
    <name evidence="2" type="ORF">BBBOND_0311000</name>
</gene>
<dbReference type="OrthoDB" id="498125at2759"/>
<name>A0A061DB39_BABBI</name>
<dbReference type="Gene3D" id="3.60.10.10">
    <property type="entry name" value="Endonuclease/exonuclease/phosphatase"/>
    <property type="match status" value="1"/>
</dbReference>
<dbReference type="EMBL" id="LK391709">
    <property type="protein sequence ID" value="CDR97197.1"/>
    <property type="molecule type" value="Genomic_DNA"/>
</dbReference>
<sequence length="423" mass="45954">MTSEHAPKQLFRHEVRVGSTTVVITIETIEDLSKPVTGDSEQQAPTLGAKIDNETDTAEANGLGEGENLADVAGGKIPELTGDELISGEPPVDTETTESEHADDAAATADVSPTTNDDESVPLAGDDGSAPITGDGKSGDLADDKTVSSDYSDEADWGMNTSELSAALHSALQSYNAESGDAPLVNRNISGDMDHTVSNTTDSTINEMQEENYEEADKINPLLAENDEDLDTATVSDATSEVSVEEFLPSGDRIDKLHPDDPRTIMTWNVSGLGEIVHRKNVWSRFTQLVEGLKPDIVVLQNVKLCESPMIGRAHVTVHHTNPGFCPKVVEKGDGRATNISYDQQFKDGKLIDEIKKSIFRRYHLVHSLASWRIGGQLIFIKKCFTVCHQAIPLIRAVHYGEVRSQYEVECEVPPSGRFKNSI</sequence>
<evidence type="ECO:0008006" key="4">
    <source>
        <dbReference type="Google" id="ProtNLM"/>
    </source>
</evidence>
<proteinExistence type="predicted"/>
<dbReference type="GeneID" id="24565738"/>
<evidence type="ECO:0000313" key="3">
    <source>
        <dbReference type="Proteomes" id="UP000033188"/>
    </source>
</evidence>
<organism evidence="2 3">
    <name type="scientific">Babesia bigemina</name>
    <dbReference type="NCBI Taxonomy" id="5866"/>
    <lineage>
        <taxon>Eukaryota</taxon>
        <taxon>Sar</taxon>
        <taxon>Alveolata</taxon>
        <taxon>Apicomplexa</taxon>
        <taxon>Aconoidasida</taxon>
        <taxon>Piroplasmida</taxon>
        <taxon>Babesiidae</taxon>
        <taxon>Babesia</taxon>
    </lineage>
</organism>
<dbReference type="KEGG" id="bbig:BBBOND_0311000"/>
<evidence type="ECO:0000313" key="2">
    <source>
        <dbReference type="EMBL" id="CDR97197.1"/>
    </source>
</evidence>
<dbReference type="Proteomes" id="UP000033188">
    <property type="component" value="Chromosome 3"/>
</dbReference>